<name>A0A4C1V0L1_EUMVA</name>
<dbReference type="EMBL" id="BGZK01000257">
    <property type="protein sequence ID" value="GBP32298.1"/>
    <property type="molecule type" value="Genomic_DNA"/>
</dbReference>
<evidence type="ECO:0000313" key="1">
    <source>
        <dbReference type="EMBL" id="GBP32298.1"/>
    </source>
</evidence>
<evidence type="ECO:0000313" key="2">
    <source>
        <dbReference type="Proteomes" id="UP000299102"/>
    </source>
</evidence>
<organism evidence="1 2">
    <name type="scientific">Eumeta variegata</name>
    <name type="common">Bagworm moth</name>
    <name type="synonym">Eumeta japonica</name>
    <dbReference type="NCBI Taxonomy" id="151549"/>
    <lineage>
        <taxon>Eukaryota</taxon>
        <taxon>Metazoa</taxon>
        <taxon>Ecdysozoa</taxon>
        <taxon>Arthropoda</taxon>
        <taxon>Hexapoda</taxon>
        <taxon>Insecta</taxon>
        <taxon>Pterygota</taxon>
        <taxon>Neoptera</taxon>
        <taxon>Endopterygota</taxon>
        <taxon>Lepidoptera</taxon>
        <taxon>Glossata</taxon>
        <taxon>Ditrysia</taxon>
        <taxon>Tineoidea</taxon>
        <taxon>Psychidae</taxon>
        <taxon>Oiketicinae</taxon>
        <taxon>Eumeta</taxon>
    </lineage>
</organism>
<accession>A0A4C1V0L1</accession>
<dbReference type="Proteomes" id="UP000299102">
    <property type="component" value="Unassembled WGS sequence"/>
</dbReference>
<dbReference type="AlphaFoldDB" id="A0A4C1V0L1"/>
<proteinExistence type="predicted"/>
<comment type="caution">
    <text evidence="1">The sequence shown here is derived from an EMBL/GenBank/DDBJ whole genome shotgun (WGS) entry which is preliminary data.</text>
</comment>
<keyword evidence="2" id="KW-1185">Reference proteome</keyword>
<protein>
    <submittedName>
        <fullName evidence="1">Uncharacterized protein</fullName>
    </submittedName>
</protein>
<sequence length="144" mass="15964">MRTRRRSKLSVSEERDAWYYLMPTRYPLYPSAALGADDVGQKQASPEFCILTRRGVMQSELKLTPECALAHDSRSSATGESDSAVSGAVATVTWLLILNSSGVATALRALAASPAGPVRTRRKPLRQVNRFTDFFRKMLIFVKI</sequence>
<reference evidence="1 2" key="1">
    <citation type="journal article" date="2019" name="Commun. Biol.">
        <title>The bagworm genome reveals a unique fibroin gene that provides high tensile strength.</title>
        <authorList>
            <person name="Kono N."/>
            <person name="Nakamura H."/>
            <person name="Ohtoshi R."/>
            <person name="Tomita M."/>
            <person name="Numata K."/>
            <person name="Arakawa K."/>
        </authorList>
    </citation>
    <scope>NUCLEOTIDE SEQUENCE [LARGE SCALE GENOMIC DNA]</scope>
</reference>
<gene>
    <name evidence="1" type="ORF">EVAR_86131_1</name>
</gene>